<dbReference type="RefSeq" id="WP_124986321.1">
    <property type="nucleotide sequence ID" value="NZ_CP034160.1"/>
</dbReference>
<dbReference type="Proteomes" id="UP000272316">
    <property type="component" value="Chromosome"/>
</dbReference>
<protein>
    <submittedName>
        <fullName evidence="1">Uncharacterized protein</fullName>
    </submittedName>
</protein>
<evidence type="ECO:0000313" key="1">
    <source>
        <dbReference type="EMBL" id="AZI55201.1"/>
    </source>
</evidence>
<accession>A0A3G8ZN13</accession>
<organism evidence="1 2">
    <name type="scientific">Epilithonimonas vandammei</name>
    <dbReference type="NCBI Taxonomy" id="2487072"/>
    <lineage>
        <taxon>Bacteria</taxon>
        <taxon>Pseudomonadati</taxon>
        <taxon>Bacteroidota</taxon>
        <taxon>Flavobacteriia</taxon>
        <taxon>Flavobacteriales</taxon>
        <taxon>Weeksellaceae</taxon>
        <taxon>Chryseobacterium group</taxon>
        <taxon>Epilithonimonas</taxon>
    </lineage>
</organism>
<proteinExistence type="predicted"/>
<dbReference type="KEGG" id="eva:EIB75_08070"/>
<dbReference type="AlphaFoldDB" id="A0A3G8ZN13"/>
<gene>
    <name evidence="1" type="ORF">EIB75_08070</name>
</gene>
<dbReference type="EMBL" id="CP034160">
    <property type="protein sequence ID" value="AZI55201.1"/>
    <property type="molecule type" value="Genomic_DNA"/>
</dbReference>
<name>A0A3G8ZN13_9FLAO</name>
<sequence length="62" mass="6446">MNTENNKKKVIDSLLKKKIDGLKGVFGGVACTAAPKPIVITNCYVCTVTPPQNPNGGTTGQA</sequence>
<evidence type="ECO:0000313" key="2">
    <source>
        <dbReference type="Proteomes" id="UP000272316"/>
    </source>
</evidence>
<reference evidence="2" key="1">
    <citation type="submission" date="2018-11" db="EMBL/GenBank/DDBJ databases">
        <title>Proposal to divide the Flavobacteriaceae and reorganize its genera based on Amino Acid Identity values calculated from whole genome sequences.</title>
        <authorList>
            <person name="Nicholson A.C."/>
            <person name="Gulvik C.A."/>
            <person name="Whitney A.M."/>
            <person name="Sheth M."/>
            <person name="Batra D."/>
            <person name="Pryor J."/>
            <person name="Bernardet J.-F."/>
            <person name="Hugo C."/>
            <person name="Kampfer P."/>
            <person name="Newman J.D."/>
            <person name="McQuiston J.R."/>
        </authorList>
    </citation>
    <scope>NUCLEOTIDE SEQUENCE [LARGE SCALE GENOMIC DNA]</scope>
    <source>
        <strain evidence="2">H6466</strain>
    </source>
</reference>